<sequence length="416" mass="46625">MLEHRLNSRANQPQSLFFVSLVLILSVSFAEPLVPKCVLNINIEEVESARNFTLDSSAERWWDQTDLTRLIIANNCLNSLPEDIRLIHALNLLDVHDNNLESLPDTLGDLIELQKLVLSRNKLTTLPDTIQQLQNLTVLQIDNNNMTNLPDGIGQLSNLEDLNASNNSLVTLPPNLGKLTKVRNLNLSSNQLTTIPAEELHLGFNYITELSKEHLAPLGQITLMDLRDNKLKEIPAEITLLANLQRLDLTNNSLQGLPNEVGLMVNLRNLQFDGNPIRNIRRDIIMLIESLSELHMGFNKLTCLPADIGKMVHLTYLDVRFSTIPPVIYTLSKLEILFINGNKLTEVDVDSLQKLPILTTLNLQNNNLTQIPPELALCPKLACLQLEGNALRNPRAAIIAKGSSAILDYLRDRIIK</sequence>
<reference evidence="5" key="1">
    <citation type="submission" date="2015-07" db="EMBL/GenBank/DDBJ databases">
        <title>MeaNS - Measles Nucleotide Surveillance Program.</title>
        <authorList>
            <person name="Tran T."/>
            <person name="Druce J."/>
        </authorList>
    </citation>
    <scope>NUCLEOTIDE SEQUENCE</scope>
    <source>
        <strain evidence="5">UCB-OBI-ISO-001</strain>
        <tissue evidence="5">Gonad</tissue>
    </source>
</reference>
<dbReference type="PANTHER" id="PTHR45752:SF187">
    <property type="entry name" value="LEUCINE-RICH REPEAT AND IQ DOMAIN-CONTAINING PROTEIN 4"/>
    <property type="match status" value="1"/>
</dbReference>
<dbReference type="InterPro" id="IPR032675">
    <property type="entry name" value="LRR_dom_sf"/>
</dbReference>
<dbReference type="STRING" id="37653.A0A0L8G1N9"/>
<accession>A0A0L8G1N9</accession>
<dbReference type="Pfam" id="PF23598">
    <property type="entry name" value="LRR_14"/>
    <property type="match status" value="1"/>
</dbReference>
<dbReference type="InterPro" id="IPR001611">
    <property type="entry name" value="Leu-rich_rpt"/>
</dbReference>
<dbReference type="PANTHER" id="PTHR45752">
    <property type="entry name" value="LEUCINE-RICH REPEAT-CONTAINING"/>
    <property type="match status" value="1"/>
</dbReference>
<evidence type="ECO:0000313" key="5">
    <source>
        <dbReference type="EMBL" id="KOF70813.1"/>
    </source>
</evidence>
<keyword evidence="3" id="KW-0732">Signal</keyword>
<evidence type="ECO:0000256" key="1">
    <source>
        <dbReference type="ARBA" id="ARBA00022614"/>
    </source>
</evidence>
<proteinExistence type="predicted"/>
<evidence type="ECO:0000256" key="2">
    <source>
        <dbReference type="ARBA" id="ARBA00022737"/>
    </source>
</evidence>
<feature type="chain" id="PRO_5005582826" description="Disease resistance R13L4/SHOC-2-like LRR domain-containing protein" evidence="3">
    <location>
        <begin position="31"/>
        <end position="416"/>
    </location>
</feature>
<dbReference type="AlphaFoldDB" id="A0A0L8G1N9"/>
<evidence type="ECO:0000259" key="4">
    <source>
        <dbReference type="Pfam" id="PF23598"/>
    </source>
</evidence>
<dbReference type="Gene3D" id="3.80.10.10">
    <property type="entry name" value="Ribonuclease Inhibitor"/>
    <property type="match status" value="3"/>
</dbReference>
<name>A0A0L8G1N9_OCTBM</name>
<dbReference type="InterPro" id="IPR003591">
    <property type="entry name" value="Leu-rich_rpt_typical-subtyp"/>
</dbReference>
<dbReference type="SMART" id="SM00364">
    <property type="entry name" value="LRR_BAC"/>
    <property type="match status" value="10"/>
</dbReference>
<keyword evidence="2" id="KW-0677">Repeat</keyword>
<organism evidence="5">
    <name type="scientific">Octopus bimaculoides</name>
    <name type="common">California two-spotted octopus</name>
    <dbReference type="NCBI Taxonomy" id="37653"/>
    <lineage>
        <taxon>Eukaryota</taxon>
        <taxon>Metazoa</taxon>
        <taxon>Spiralia</taxon>
        <taxon>Lophotrochozoa</taxon>
        <taxon>Mollusca</taxon>
        <taxon>Cephalopoda</taxon>
        <taxon>Coleoidea</taxon>
        <taxon>Octopodiformes</taxon>
        <taxon>Octopoda</taxon>
        <taxon>Incirrata</taxon>
        <taxon>Octopodidae</taxon>
        <taxon>Octopus</taxon>
    </lineage>
</organism>
<feature type="domain" description="Disease resistance R13L4/SHOC-2-like LRR" evidence="4">
    <location>
        <begin position="87"/>
        <end position="191"/>
    </location>
</feature>
<dbReference type="Pfam" id="PF13855">
    <property type="entry name" value="LRR_8"/>
    <property type="match status" value="2"/>
</dbReference>
<keyword evidence="1" id="KW-0433">Leucine-rich repeat</keyword>
<dbReference type="PROSITE" id="PS51450">
    <property type="entry name" value="LRR"/>
    <property type="match status" value="5"/>
</dbReference>
<dbReference type="FunFam" id="3.80.10.10:FF:000116">
    <property type="entry name" value="Leucine-rich repeat-containing protein 40"/>
    <property type="match status" value="1"/>
</dbReference>
<feature type="signal peptide" evidence="3">
    <location>
        <begin position="1"/>
        <end position="30"/>
    </location>
</feature>
<protein>
    <recommendedName>
        <fullName evidence="4">Disease resistance R13L4/SHOC-2-like LRR domain-containing protein</fullName>
    </recommendedName>
</protein>
<gene>
    <name evidence="5" type="ORF">OCBIM_22002162mg</name>
</gene>
<dbReference type="SMART" id="SM00369">
    <property type="entry name" value="LRR_TYP"/>
    <property type="match status" value="11"/>
</dbReference>
<dbReference type="SUPFAM" id="SSF52075">
    <property type="entry name" value="Outer arm dynein light chain 1"/>
    <property type="match status" value="1"/>
</dbReference>
<dbReference type="InterPro" id="IPR050715">
    <property type="entry name" value="LRR-SigEffector_domain"/>
</dbReference>
<dbReference type="EMBL" id="KQ424564">
    <property type="protein sequence ID" value="KOF70813.1"/>
    <property type="molecule type" value="Genomic_DNA"/>
</dbReference>
<evidence type="ECO:0000256" key="3">
    <source>
        <dbReference type="SAM" id="SignalP"/>
    </source>
</evidence>
<dbReference type="OrthoDB" id="660555at2759"/>
<dbReference type="InterPro" id="IPR055414">
    <property type="entry name" value="LRR_R13L4/SHOC2-like"/>
</dbReference>
<dbReference type="SUPFAM" id="SSF52058">
    <property type="entry name" value="L domain-like"/>
    <property type="match status" value="1"/>
</dbReference>